<reference evidence="1 2" key="1">
    <citation type="submission" date="2015-07" db="EMBL/GenBank/DDBJ databases">
        <title>The genome of Melipona quadrifasciata.</title>
        <authorList>
            <person name="Pan H."/>
            <person name="Kapheim K."/>
        </authorList>
    </citation>
    <scope>NUCLEOTIDE SEQUENCE [LARGE SCALE GENOMIC DNA]</scope>
    <source>
        <strain evidence="1">0111107301</strain>
        <tissue evidence="1">Whole body</tissue>
    </source>
</reference>
<dbReference type="EMBL" id="KQ435816">
    <property type="protein sequence ID" value="KOX72622.1"/>
    <property type="molecule type" value="Genomic_DNA"/>
</dbReference>
<evidence type="ECO:0000313" key="2">
    <source>
        <dbReference type="Proteomes" id="UP000053105"/>
    </source>
</evidence>
<sequence length="261" mass="29658">MLKDTLDIVRGDEVAGERRKEYTVVRLLGKLVVGPRYKVTLPTSINHYIANIDKSRTPNKIIQLVDGKLIVSLSFDGKVSSEASLVSTGYLVTRNIVQDVKHRTRDNVLSKAWSMHEVNALSLDPDCFCCRHSTSRDSSIVEHPMLLKFIRGKSRTLGTIFKKINSKSLDQEAMERISSGHKLKTFCVQEQLSLGCPIYVEQQSKEIGAQEENHVTLIKIQMTFHLAQMKVQCITMNQTVIIFYSLDMTCVVLLRRIYIEI</sequence>
<gene>
    <name evidence="1" type="ORF">WN51_01835</name>
</gene>
<dbReference type="AlphaFoldDB" id="A0A0N0BF65"/>
<accession>A0A0N0BF65</accession>
<evidence type="ECO:0000313" key="1">
    <source>
        <dbReference type="EMBL" id="KOX72622.1"/>
    </source>
</evidence>
<keyword evidence="2" id="KW-1185">Reference proteome</keyword>
<proteinExistence type="predicted"/>
<name>A0A0N0BF65_9HYME</name>
<dbReference type="Proteomes" id="UP000053105">
    <property type="component" value="Unassembled WGS sequence"/>
</dbReference>
<protein>
    <submittedName>
        <fullName evidence="1">Uncharacterized protein</fullName>
    </submittedName>
</protein>
<organism evidence="1 2">
    <name type="scientific">Melipona quadrifasciata</name>
    <dbReference type="NCBI Taxonomy" id="166423"/>
    <lineage>
        <taxon>Eukaryota</taxon>
        <taxon>Metazoa</taxon>
        <taxon>Ecdysozoa</taxon>
        <taxon>Arthropoda</taxon>
        <taxon>Hexapoda</taxon>
        <taxon>Insecta</taxon>
        <taxon>Pterygota</taxon>
        <taxon>Neoptera</taxon>
        <taxon>Endopterygota</taxon>
        <taxon>Hymenoptera</taxon>
        <taxon>Apocrita</taxon>
        <taxon>Aculeata</taxon>
        <taxon>Apoidea</taxon>
        <taxon>Anthophila</taxon>
        <taxon>Apidae</taxon>
        <taxon>Melipona</taxon>
    </lineage>
</organism>